<name>A0A401S2B2_CHIPU</name>
<proteinExistence type="predicted"/>
<gene>
    <name evidence="1" type="ORF">chiPu_0002907</name>
</gene>
<dbReference type="Proteomes" id="UP000287033">
    <property type="component" value="Unassembled WGS sequence"/>
</dbReference>
<organism evidence="1 2">
    <name type="scientific">Chiloscyllium punctatum</name>
    <name type="common">Brownbanded bambooshark</name>
    <name type="synonym">Hemiscyllium punctatum</name>
    <dbReference type="NCBI Taxonomy" id="137246"/>
    <lineage>
        <taxon>Eukaryota</taxon>
        <taxon>Metazoa</taxon>
        <taxon>Chordata</taxon>
        <taxon>Craniata</taxon>
        <taxon>Vertebrata</taxon>
        <taxon>Chondrichthyes</taxon>
        <taxon>Elasmobranchii</taxon>
        <taxon>Galeomorphii</taxon>
        <taxon>Galeoidea</taxon>
        <taxon>Orectolobiformes</taxon>
        <taxon>Hemiscylliidae</taxon>
        <taxon>Chiloscyllium</taxon>
    </lineage>
</organism>
<comment type="caution">
    <text evidence="1">The sequence shown here is derived from an EMBL/GenBank/DDBJ whole genome shotgun (WGS) entry which is preliminary data.</text>
</comment>
<evidence type="ECO:0000313" key="1">
    <source>
        <dbReference type="EMBL" id="GCC24506.1"/>
    </source>
</evidence>
<reference evidence="1 2" key="1">
    <citation type="journal article" date="2018" name="Nat. Ecol. Evol.">
        <title>Shark genomes provide insights into elasmobranch evolution and the origin of vertebrates.</title>
        <authorList>
            <person name="Hara Y"/>
            <person name="Yamaguchi K"/>
            <person name="Onimaru K"/>
            <person name="Kadota M"/>
            <person name="Koyanagi M"/>
            <person name="Keeley SD"/>
            <person name="Tatsumi K"/>
            <person name="Tanaka K"/>
            <person name="Motone F"/>
            <person name="Kageyama Y"/>
            <person name="Nozu R"/>
            <person name="Adachi N"/>
            <person name="Nishimura O"/>
            <person name="Nakagawa R"/>
            <person name="Tanegashima C"/>
            <person name="Kiyatake I"/>
            <person name="Matsumoto R"/>
            <person name="Murakumo K"/>
            <person name="Nishida K"/>
            <person name="Terakita A"/>
            <person name="Kuratani S"/>
            <person name="Sato K"/>
            <person name="Hyodo S Kuraku.S."/>
        </authorList>
    </citation>
    <scope>NUCLEOTIDE SEQUENCE [LARGE SCALE GENOMIC DNA]</scope>
</reference>
<evidence type="ECO:0000313" key="2">
    <source>
        <dbReference type="Proteomes" id="UP000287033"/>
    </source>
</evidence>
<dbReference type="EMBL" id="BEZZ01000059">
    <property type="protein sequence ID" value="GCC24506.1"/>
    <property type="molecule type" value="Genomic_DNA"/>
</dbReference>
<protein>
    <recommendedName>
        <fullName evidence="3">Protein kinase domain-containing protein</fullName>
    </recommendedName>
</protein>
<dbReference type="AlphaFoldDB" id="A0A401S2B2"/>
<keyword evidence="2" id="KW-1185">Reference proteome</keyword>
<evidence type="ECO:0008006" key="3">
    <source>
        <dbReference type="Google" id="ProtNLM"/>
    </source>
</evidence>
<accession>A0A401S2B2</accession>
<sequence>MKKNCRVVLYFTFDFWLCFERLWNPEHRLTPDEAMKHRWIQQSRMQKSRLRMKVMPMTGSNNKQANKKAQLSKTGKISCEMDVRHNLHLEEQTSKASRVFCRRRYNKTCK</sequence>